<dbReference type="PANTHER" id="PTHR45036">
    <property type="entry name" value="METHYLTRANSFERASE LIKE 7B"/>
    <property type="match status" value="1"/>
</dbReference>
<feature type="domain" description="Methyltransferase type 11" evidence="1">
    <location>
        <begin position="38"/>
        <end position="134"/>
    </location>
</feature>
<dbReference type="GO" id="GO:0032259">
    <property type="term" value="P:methylation"/>
    <property type="evidence" value="ECO:0007669"/>
    <property type="project" value="UniProtKB-KW"/>
</dbReference>
<organism evidence="2 3">
    <name type="scientific">Halomonas elongata</name>
    <dbReference type="NCBI Taxonomy" id="2746"/>
    <lineage>
        <taxon>Bacteria</taxon>
        <taxon>Pseudomonadati</taxon>
        <taxon>Pseudomonadota</taxon>
        <taxon>Gammaproteobacteria</taxon>
        <taxon>Oceanospirillales</taxon>
        <taxon>Halomonadaceae</taxon>
        <taxon>Halomonas</taxon>
    </lineage>
</organism>
<dbReference type="PATRIC" id="fig|2746.7.peg.3070"/>
<dbReference type="SUPFAM" id="SSF53335">
    <property type="entry name" value="S-adenosyl-L-methionine-dependent methyltransferases"/>
    <property type="match status" value="1"/>
</dbReference>
<dbReference type="InterPro" id="IPR052356">
    <property type="entry name" value="Thiol_S-MT"/>
</dbReference>
<dbReference type="Gene3D" id="3.40.50.150">
    <property type="entry name" value="Vaccinia Virus protein VP39"/>
    <property type="match status" value="1"/>
</dbReference>
<dbReference type="GO" id="GO:0008757">
    <property type="term" value="F:S-adenosylmethionine-dependent methyltransferase activity"/>
    <property type="evidence" value="ECO:0007669"/>
    <property type="project" value="InterPro"/>
</dbReference>
<dbReference type="EMBL" id="MAJD01000002">
    <property type="protein sequence ID" value="OBX33943.1"/>
    <property type="molecule type" value="Genomic_DNA"/>
</dbReference>
<dbReference type="InterPro" id="IPR013216">
    <property type="entry name" value="Methyltransf_11"/>
</dbReference>
<dbReference type="Proteomes" id="UP000092504">
    <property type="component" value="Unassembled WGS sequence"/>
</dbReference>
<dbReference type="Pfam" id="PF08241">
    <property type="entry name" value="Methyltransf_11"/>
    <property type="match status" value="1"/>
</dbReference>
<evidence type="ECO:0000313" key="3">
    <source>
        <dbReference type="Proteomes" id="UP000092504"/>
    </source>
</evidence>
<gene>
    <name evidence="2" type="primary">ycgJ</name>
    <name evidence="2" type="ORF">A8U91_02987</name>
</gene>
<comment type="caution">
    <text evidence="2">The sequence shown here is derived from an EMBL/GenBank/DDBJ whole genome shotgun (WGS) entry which is preliminary data.</text>
</comment>
<name>A0A1B8NVG0_HALEL</name>
<dbReference type="PANTHER" id="PTHR45036:SF1">
    <property type="entry name" value="METHYLTRANSFERASE LIKE 7A"/>
    <property type="match status" value="1"/>
</dbReference>
<dbReference type="CDD" id="cd02440">
    <property type="entry name" value="AdoMet_MTases"/>
    <property type="match status" value="1"/>
</dbReference>
<evidence type="ECO:0000259" key="1">
    <source>
        <dbReference type="Pfam" id="PF08241"/>
    </source>
</evidence>
<evidence type="ECO:0000313" key="2">
    <source>
        <dbReference type="EMBL" id="OBX33943.1"/>
    </source>
</evidence>
<accession>A0A1B8NVG0</accession>
<dbReference type="InterPro" id="IPR029063">
    <property type="entry name" value="SAM-dependent_MTases_sf"/>
</dbReference>
<protein>
    <submittedName>
        <fullName evidence="2">Putative methyltransferase YcgJ</fullName>
        <ecNumber evidence="2">2.1.1.-</ecNumber>
    </submittedName>
</protein>
<reference evidence="2 3" key="1">
    <citation type="submission" date="2016-06" db="EMBL/GenBank/DDBJ databases">
        <title>Genome sequence of halotolerant plant growth promoting strain of Halomonas elongata HEK1 isolated from salterns of Rann of Kutch, Gujarat, India.</title>
        <authorList>
            <person name="Gaba S."/>
            <person name="Singh R.N."/>
            <person name="Abrol S."/>
            <person name="Kaushik R."/>
            <person name="Saxena A.K."/>
        </authorList>
    </citation>
    <scope>NUCLEOTIDE SEQUENCE [LARGE SCALE GENOMIC DNA]</scope>
    <source>
        <strain evidence="2 3">HEK1</strain>
    </source>
</reference>
<keyword evidence="2" id="KW-0489">Methyltransferase</keyword>
<sequence length="206" mass="23377">MSFYENRVLPHLLHLACGNKVIERQRAALVPEAQGRVLEVGMGSGLNLPHYDPRRVELVWGLEPSAGMRRKARRGIADAPFEVRWLDLPGEEIPLETDSVDTVVLTYTLCTIPDWHRALEQIRRVLKPNGRLLFCEHGMAPDEAVRQWQDRADPWWGRMAGGCHLNRAIPDLIERTGFGVQDLEAGYLPKVPKFVGFHFRGVATPR</sequence>
<proteinExistence type="predicted"/>
<dbReference type="AlphaFoldDB" id="A0A1B8NVG0"/>
<keyword evidence="2" id="KW-0808">Transferase</keyword>
<dbReference type="EC" id="2.1.1.-" evidence="2"/>